<evidence type="ECO:0008006" key="4">
    <source>
        <dbReference type="Google" id="ProtNLM"/>
    </source>
</evidence>
<dbReference type="AlphaFoldDB" id="A0A814BFW2"/>
<dbReference type="Proteomes" id="UP000663889">
    <property type="component" value="Unassembled WGS sequence"/>
</dbReference>
<accession>A0A814BFW2</accession>
<sequence>MKRRQEAKIVKQNIDNKKKLLITKFEDLSNELIYEIFDYFDYFFIYEIFSKLNIRFQSLFINSSLLLKINLSLISKSIFQNHYKSMINTNIKRIISLNITKYFLDYFSINLFSSLQSLIIYEIHSDKICLLINHLDCLPNFSSLSIYSSDYFQNENSIYLSIFHLSKLKFCKLTFPSGGQRIPLPLATNQCQTLKCLILNGHVRLDQLISILSYLPKLDHLSCEYLYGSECTEIDIVSIPVNLISICLTLYCISFNELKLFLSKISFQLKKLRIKKFNDENFLNAKQWEELILNYMPCLCIFDLQYIGLIDDNFRQNLIEQFYSKFWIERKWLFDYYYYKNENSYYLNFFSTVPYRYNHFILYEQINNDICKSYQNNSINFARHLTIEGHLKTDKYSIQFPRVTKLTLKNNSIEKNLLFFNDINSIIPLIQIIDLDIKDNHFSIIELTKILSLLPNLQSLTLSNILSFQFKRIETTKLISQNNKITKLIIDDDECQMKHIHCLIHLFPHLQYLEIGIDENNLEEILRYLLLKSKSLFALFLLNLNYKIIEKIQGLIKNENLIHDYTIERIHGGLYLWW</sequence>
<dbReference type="InterPro" id="IPR032675">
    <property type="entry name" value="LRR_dom_sf"/>
</dbReference>
<dbReference type="EMBL" id="CAJNOU010000242">
    <property type="protein sequence ID" value="CAF0929004.1"/>
    <property type="molecule type" value="Genomic_DNA"/>
</dbReference>
<comment type="caution">
    <text evidence="1">The sequence shown here is derived from an EMBL/GenBank/DDBJ whole genome shotgun (WGS) entry which is preliminary data.</text>
</comment>
<gene>
    <name evidence="2" type="ORF">FNK824_LOCUS15619</name>
    <name evidence="1" type="ORF">SEV965_LOCUS7071</name>
</gene>
<organism evidence="1 3">
    <name type="scientific">Rotaria sordida</name>
    <dbReference type="NCBI Taxonomy" id="392033"/>
    <lineage>
        <taxon>Eukaryota</taxon>
        <taxon>Metazoa</taxon>
        <taxon>Spiralia</taxon>
        <taxon>Gnathifera</taxon>
        <taxon>Rotifera</taxon>
        <taxon>Eurotatoria</taxon>
        <taxon>Bdelloidea</taxon>
        <taxon>Philodinida</taxon>
        <taxon>Philodinidae</taxon>
        <taxon>Rotaria</taxon>
    </lineage>
</organism>
<name>A0A814BFW2_9BILA</name>
<protein>
    <recommendedName>
        <fullName evidence="4">F-box domain-containing protein</fullName>
    </recommendedName>
</protein>
<dbReference type="Proteomes" id="UP000663874">
    <property type="component" value="Unassembled WGS sequence"/>
</dbReference>
<dbReference type="EMBL" id="CAJOBE010002279">
    <property type="protein sequence ID" value="CAF3811929.1"/>
    <property type="molecule type" value="Genomic_DNA"/>
</dbReference>
<evidence type="ECO:0000313" key="3">
    <source>
        <dbReference type="Proteomes" id="UP000663889"/>
    </source>
</evidence>
<reference evidence="1" key="1">
    <citation type="submission" date="2021-02" db="EMBL/GenBank/DDBJ databases">
        <authorList>
            <person name="Nowell W R."/>
        </authorList>
    </citation>
    <scope>NUCLEOTIDE SEQUENCE</scope>
</reference>
<dbReference type="SUPFAM" id="SSF52058">
    <property type="entry name" value="L domain-like"/>
    <property type="match status" value="1"/>
</dbReference>
<dbReference type="Gene3D" id="3.80.10.10">
    <property type="entry name" value="Ribonuclease Inhibitor"/>
    <property type="match status" value="1"/>
</dbReference>
<evidence type="ECO:0000313" key="1">
    <source>
        <dbReference type="EMBL" id="CAF0929004.1"/>
    </source>
</evidence>
<evidence type="ECO:0000313" key="2">
    <source>
        <dbReference type="EMBL" id="CAF3811929.1"/>
    </source>
</evidence>
<proteinExistence type="predicted"/>